<gene>
    <name evidence="2" type="ORF">AVDCRST_MAG62-1351</name>
</gene>
<organism evidence="2">
    <name type="scientific">uncultured Sphingomonas sp</name>
    <dbReference type="NCBI Taxonomy" id="158754"/>
    <lineage>
        <taxon>Bacteria</taxon>
        <taxon>Pseudomonadati</taxon>
        <taxon>Pseudomonadota</taxon>
        <taxon>Alphaproteobacteria</taxon>
        <taxon>Sphingomonadales</taxon>
        <taxon>Sphingomonadaceae</taxon>
        <taxon>Sphingomonas</taxon>
        <taxon>environmental samples</taxon>
    </lineage>
</organism>
<evidence type="ECO:0000256" key="1">
    <source>
        <dbReference type="SAM" id="Phobius"/>
    </source>
</evidence>
<keyword evidence="1" id="KW-1133">Transmembrane helix</keyword>
<evidence type="ECO:0000313" key="2">
    <source>
        <dbReference type="EMBL" id="CAA9524720.1"/>
    </source>
</evidence>
<name>A0A6J4TIZ3_9SPHN</name>
<dbReference type="PANTHER" id="PTHR30092:SF0">
    <property type="entry name" value="INNER MEMBRANE PROTEIN CRED"/>
    <property type="match status" value="1"/>
</dbReference>
<feature type="transmembrane region" description="Helical" evidence="1">
    <location>
        <begin position="321"/>
        <end position="342"/>
    </location>
</feature>
<accession>A0A6J4TIZ3</accession>
<protein>
    <recommendedName>
        <fullName evidence="3">Inner membrane protein CreD</fullName>
    </recommendedName>
</protein>
<reference evidence="2" key="1">
    <citation type="submission" date="2020-02" db="EMBL/GenBank/DDBJ databases">
        <authorList>
            <person name="Meier V. D."/>
        </authorList>
    </citation>
    <scope>NUCLEOTIDE SEQUENCE</scope>
    <source>
        <strain evidence="2">AVDCRST_MAG62</strain>
    </source>
</reference>
<dbReference type="GO" id="GO:0005886">
    <property type="term" value="C:plasma membrane"/>
    <property type="evidence" value="ECO:0007669"/>
    <property type="project" value="TreeGrafter"/>
</dbReference>
<feature type="transmembrane region" description="Helical" evidence="1">
    <location>
        <begin position="349"/>
        <end position="370"/>
    </location>
</feature>
<keyword evidence="1" id="KW-0472">Membrane</keyword>
<dbReference type="AlphaFoldDB" id="A0A6J4TIZ3"/>
<dbReference type="NCBIfam" id="NF008712">
    <property type="entry name" value="PRK11715.1-1"/>
    <property type="match status" value="1"/>
</dbReference>
<dbReference type="Pfam" id="PF06123">
    <property type="entry name" value="CreD"/>
    <property type="match status" value="1"/>
</dbReference>
<dbReference type="PIRSF" id="PIRSF004548">
    <property type="entry name" value="CreD"/>
    <property type="match status" value="1"/>
</dbReference>
<feature type="transmembrane region" description="Helical" evidence="1">
    <location>
        <begin position="12"/>
        <end position="32"/>
    </location>
</feature>
<feature type="transmembrane region" description="Helical" evidence="1">
    <location>
        <begin position="402"/>
        <end position="419"/>
    </location>
</feature>
<proteinExistence type="predicted"/>
<keyword evidence="1" id="KW-0812">Transmembrane</keyword>
<sequence length="460" mass="48212">MEQPSPTAKLLRAIGIAALLSIGIFVTWLLVYDRQSQSEQARGSIAQGWGGPQTIGGPELSIPFTVTSPAATDAAGRVVSSASTTEKRLIIAPVGVDLATKVLPERRARSIYEVVVYRAETQGRATFALPTDLARLGVPAGALELNRAELRFGVGDPKGLSANPVVRVAGRQLSLGPGGGTSTVATGFYAPVDLSTLGVRFSVDFAYALRGNGSISLAPRAGDTAWKVSSPWQSPSFIGGFLPEQRSVGKDGFSAAYRIGNLALGRSLLFVEGTEPPPPPVGIVVPPPRVAGGPDGAPATAGIDLMEPVNLYSQVDRATKYGFLFIGFTFLAFLLFDIIGGVRVSPIEYLLAGAALVLFFVLLLAFAEVIGFTPAYLLAAAAIAGLNTAYSAAVLKSWRRGAVIGGILAGLFAMLYILLSLEAFSLLIGSLLLFAALAGTMYVTRRLDWTGQRKDAAEVL</sequence>
<dbReference type="PANTHER" id="PTHR30092">
    <property type="entry name" value="INNER MEMBRANE PROTEIN CRED"/>
    <property type="match status" value="1"/>
</dbReference>
<dbReference type="EMBL" id="CADCWB010000164">
    <property type="protein sequence ID" value="CAA9524720.1"/>
    <property type="molecule type" value="Genomic_DNA"/>
</dbReference>
<evidence type="ECO:0008006" key="3">
    <source>
        <dbReference type="Google" id="ProtNLM"/>
    </source>
</evidence>
<feature type="transmembrane region" description="Helical" evidence="1">
    <location>
        <begin position="425"/>
        <end position="444"/>
    </location>
</feature>
<dbReference type="InterPro" id="IPR010364">
    <property type="entry name" value="Uncharacterised_IM_CreD"/>
</dbReference>